<dbReference type="AlphaFoldDB" id="A0A2X0P1H0"/>
<feature type="region of interest" description="Disordered" evidence="1">
    <location>
        <begin position="49"/>
        <end position="78"/>
    </location>
</feature>
<evidence type="ECO:0000256" key="1">
    <source>
        <dbReference type="SAM" id="MobiDB-lite"/>
    </source>
</evidence>
<reference evidence="2 3" key="1">
    <citation type="submission" date="2016-11" db="EMBL/GenBank/DDBJ databases">
        <authorList>
            <person name="Jaros S."/>
            <person name="Januszkiewicz K."/>
            <person name="Wedrychowicz H."/>
        </authorList>
    </citation>
    <scope>NUCLEOTIDE SEQUENCE [LARGE SCALE GENOMIC DNA]</scope>
</reference>
<sequence>MLTRIFAAGLSNAIDLRIVAPSLVTVISPVEVECKILFMPLGPRVDLTRSPRARAPTKDERRACVGTAKRRKSEVSLP</sequence>
<dbReference type="Proteomes" id="UP000249464">
    <property type="component" value="Unassembled WGS sequence"/>
</dbReference>
<evidence type="ECO:0000313" key="2">
    <source>
        <dbReference type="EMBL" id="SGY54951.1"/>
    </source>
</evidence>
<name>A0A2X0P1H0_9BASI</name>
<keyword evidence="3" id="KW-1185">Reference proteome</keyword>
<evidence type="ECO:0000313" key="3">
    <source>
        <dbReference type="Proteomes" id="UP000249464"/>
    </source>
</evidence>
<protein>
    <submittedName>
        <fullName evidence="2">BQ5605_C006g03937 protein</fullName>
    </submittedName>
</protein>
<organism evidence="2 3">
    <name type="scientific">Microbotryum silenes-dioicae</name>
    <dbReference type="NCBI Taxonomy" id="796604"/>
    <lineage>
        <taxon>Eukaryota</taxon>
        <taxon>Fungi</taxon>
        <taxon>Dikarya</taxon>
        <taxon>Basidiomycota</taxon>
        <taxon>Pucciniomycotina</taxon>
        <taxon>Microbotryomycetes</taxon>
        <taxon>Microbotryales</taxon>
        <taxon>Microbotryaceae</taxon>
        <taxon>Microbotryum</taxon>
    </lineage>
</organism>
<accession>A0A2X0P1H0</accession>
<proteinExistence type="predicted"/>
<dbReference type="EMBL" id="FQNC01000044">
    <property type="protein sequence ID" value="SGY54951.1"/>
    <property type="molecule type" value="Genomic_DNA"/>
</dbReference>
<gene>
    <name evidence="2" type="primary">BQ5605_C006g03937</name>
    <name evidence="2" type="ORF">BQ5605_C006G03937</name>
</gene>